<feature type="region of interest" description="Disordered" evidence="4">
    <location>
        <begin position="265"/>
        <end position="289"/>
    </location>
</feature>
<dbReference type="InterPro" id="IPR009057">
    <property type="entry name" value="Homeodomain-like_sf"/>
</dbReference>
<sequence>MQPLAGPVAAARLSDLPVDRMPQRTEDHVVMLVTAGQGTHTLDFVTYACRPGTLLWGRPGQVHQFGGQTGFDATVLAFSPGILPTMPEIDGLRDLVADPFAATCWQPAGEDEEAIVAEIAQIGVDQARYGGTRLGTALLAHSMAVLLMRIAALAPPPPAGPAALLLGLLRAELERDVTHRRVEEYADALRCSVRTLTRASLAVTGRSAKQLIDERIALEAKRLLATGEDPVADVGRRLGFDEPTNFGRFFARETGQSPGAFRAALRRSPAPRVPHQRSALPGRLTPRSA</sequence>
<dbReference type="AlphaFoldDB" id="A0A917WM91"/>
<keyword evidence="3" id="KW-0804">Transcription</keyword>
<accession>A0A917WM91</accession>
<keyword evidence="2" id="KW-0238">DNA-binding</keyword>
<protein>
    <submittedName>
        <fullName evidence="6">Transcriptional regulator</fullName>
    </submittedName>
</protein>
<organism evidence="6 7">
    <name type="scientific">Dactylosporangium sucinum</name>
    <dbReference type="NCBI Taxonomy" id="1424081"/>
    <lineage>
        <taxon>Bacteria</taxon>
        <taxon>Bacillati</taxon>
        <taxon>Actinomycetota</taxon>
        <taxon>Actinomycetes</taxon>
        <taxon>Micromonosporales</taxon>
        <taxon>Micromonosporaceae</taxon>
        <taxon>Dactylosporangium</taxon>
    </lineage>
</organism>
<keyword evidence="7" id="KW-1185">Reference proteome</keyword>
<proteinExistence type="predicted"/>
<reference evidence="6" key="2">
    <citation type="submission" date="2020-09" db="EMBL/GenBank/DDBJ databases">
        <authorList>
            <person name="Sun Q."/>
            <person name="Ohkuma M."/>
        </authorList>
    </citation>
    <scope>NUCLEOTIDE SEQUENCE</scope>
    <source>
        <strain evidence="6">JCM 19831</strain>
    </source>
</reference>
<evidence type="ECO:0000256" key="3">
    <source>
        <dbReference type="ARBA" id="ARBA00023163"/>
    </source>
</evidence>
<dbReference type="InterPro" id="IPR003313">
    <property type="entry name" value="AraC-bd"/>
</dbReference>
<dbReference type="Pfam" id="PF02311">
    <property type="entry name" value="AraC_binding"/>
    <property type="match status" value="1"/>
</dbReference>
<dbReference type="GO" id="GO:0003700">
    <property type="term" value="F:DNA-binding transcription factor activity"/>
    <property type="evidence" value="ECO:0007669"/>
    <property type="project" value="InterPro"/>
</dbReference>
<dbReference type="Pfam" id="PF12833">
    <property type="entry name" value="HTH_18"/>
    <property type="match status" value="1"/>
</dbReference>
<keyword evidence="1" id="KW-0805">Transcription regulation</keyword>
<dbReference type="Proteomes" id="UP000642070">
    <property type="component" value="Unassembled WGS sequence"/>
</dbReference>
<dbReference type="Gene3D" id="1.10.10.60">
    <property type="entry name" value="Homeodomain-like"/>
    <property type="match status" value="1"/>
</dbReference>
<evidence type="ECO:0000256" key="4">
    <source>
        <dbReference type="SAM" id="MobiDB-lite"/>
    </source>
</evidence>
<evidence type="ECO:0000313" key="7">
    <source>
        <dbReference type="Proteomes" id="UP000642070"/>
    </source>
</evidence>
<dbReference type="PANTHER" id="PTHR43280:SF32">
    <property type="entry name" value="TRANSCRIPTIONAL REGULATORY PROTEIN"/>
    <property type="match status" value="1"/>
</dbReference>
<dbReference type="SUPFAM" id="SSF46689">
    <property type="entry name" value="Homeodomain-like"/>
    <property type="match status" value="1"/>
</dbReference>
<dbReference type="GO" id="GO:0043565">
    <property type="term" value="F:sequence-specific DNA binding"/>
    <property type="evidence" value="ECO:0007669"/>
    <property type="project" value="InterPro"/>
</dbReference>
<reference evidence="6" key="1">
    <citation type="journal article" date="2014" name="Int. J. Syst. Evol. Microbiol.">
        <title>Complete genome sequence of Corynebacterium casei LMG S-19264T (=DSM 44701T), isolated from a smear-ripened cheese.</title>
        <authorList>
            <consortium name="US DOE Joint Genome Institute (JGI-PGF)"/>
            <person name="Walter F."/>
            <person name="Albersmeier A."/>
            <person name="Kalinowski J."/>
            <person name="Ruckert C."/>
        </authorList>
    </citation>
    <scope>NUCLEOTIDE SEQUENCE</scope>
    <source>
        <strain evidence="6">JCM 19831</strain>
    </source>
</reference>
<feature type="domain" description="HTH araC/xylS-type" evidence="5">
    <location>
        <begin position="163"/>
        <end position="264"/>
    </location>
</feature>
<dbReference type="EMBL" id="BMPI01000005">
    <property type="protein sequence ID" value="GGM13943.1"/>
    <property type="molecule type" value="Genomic_DNA"/>
</dbReference>
<dbReference type="PROSITE" id="PS01124">
    <property type="entry name" value="HTH_ARAC_FAMILY_2"/>
    <property type="match status" value="1"/>
</dbReference>
<dbReference type="PANTHER" id="PTHR43280">
    <property type="entry name" value="ARAC-FAMILY TRANSCRIPTIONAL REGULATOR"/>
    <property type="match status" value="1"/>
</dbReference>
<evidence type="ECO:0000313" key="6">
    <source>
        <dbReference type="EMBL" id="GGM13943.1"/>
    </source>
</evidence>
<gene>
    <name evidence="6" type="ORF">GCM10007977_013750</name>
</gene>
<evidence type="ECO:0000256" key="2">
    <source>
        <dbReference type="ARBA" id="ARBA00023125"/>
    </source>
</evidence>
<dbReference type="InterPro" id="IPR037923">
    <property type="entry name" value="HTH-like"/>
</dbReference>
<dbReference type="SMART" id="SM00342">
    <property type="entry name" value="HTH_ARAC"/>
    <property type="match status" value="1"/>
</dbReference>
<dbReference type="SUPFAM" id="SSF51215">
    <property type="entry name" value="Regulatory protein AraC"/>
    <property type="match status" value="1"/>
</dbReference>
<name>A0A917WM91_9ACTN</name>
<evidence type="ECO:0000256" key="1">
    <source>
        <dbReference type="ARBA" id="ARBA00023015"/>
    </source>
</evidence>
<evidence type="ECO:0000259" key="5">
    <source>
        <dbReference type="PROSITE" id="PS01124"/>
    </source>
</evidence>
<comment type="caution">
    <text evidence="6">The sequence shown here is derived from an EMBL/GenBank/DDBJ whole genome shotgun (WGS) entry which is preliminary data.</text>
</comment>
<dbReference type="InterPro" id="IPR018060">
    <property type="entry name" value="HTH_AraC"/>
</dbReference>